<dbReference type="Gene3D" id="3.90.25.10">
    <property type="entry name" value="UDP-galactose 4-epimerase, domain 1"/>
    <property type="match status" value="1"/>
</dbReference>
<dbReference type="PANTHER" id="PTHR43162:SF1">
    <property type="entry name" value="PRESTALK A DIFFERENTIATION PROTEIN A"/>
    <property type="match status" value="1"/>
</dbReference>
<evidence type="ECO:0000313" key="3">
    <source>
        <dbReference type="Proteomes" id="UP000317043"/>
    </source>
</evidence>
<dbReference type="OrthoDB" id="4457504at2"/>
<evidence type="ECO:0000313" key="2">
    <source>
        <dbReference type="EMBL" id="TQL78493.1"/>
    </source>
</evidence>
<feature type="domain" description="NmrA-like" evidence="1">
    <location>
        <begin position="2"/>
        <end position="114"/>
    </location>
</feature>
<organism evidence="2 3">
    <name type="scientific">Stackebrandtia endophytica</name>
    <dbReference type="NCBI Taxonomy" id="1496996"/>
    <lineage>
        <taxon>Bacteria</taxon>
        <taxon>Bacillati</taxon>
        <taxon>Actinomycetota</taxon>
        <taxon>Actinomycetes</taxon>
        <taxon>Glycomycetales</taxon>
        <taxon>Glycomycetaceae</taxon>
        <taxon>Stackebrandtia</taxon>
    </lineage>
</organism>
<name>A0A543B0Y3_9ACTN</name>
<dbReference type="Gene3D" id="3.40.50.720">
    <property type="entry name" value="NAD(P)-binding Rossmann-like Domain"/>
    <property type="match status" value="1"/>
</dbReference>
<dbReference type="Pfam" id="PF05368">
    <property type="entry name" value="NmrA"/>
    <property type="match status" value="1"/>
</dbReference>
<sequence>MTILVSGATGNIGRHLVTQLVEAGHPVRALTRDPSTVKPPADWGDDVEVVGGDLARTDTLTEALRGVTAWHLLTSDGADGAPLPNGPDLVAAATRAGVQRVSLVWSGYPSSVERAFEESDLEWTQLQPQEFMSNALGWVDSVRTSDSVVAAFPEVRSAVIHEADIAAVAAEVLTGAGHAGRRYNLTGPAALTLPQRIEILSAALGRKLRFVERSREEELRLMLARDVPTETAEYVIGWHADPPAEAYTPVSTVEDVTGRPSRTFELWTAENADRFRG</sequence>
<reference evidence="2 3" key="1">
    <citation type="submission" date="2019-06" db="EMBL/GenBank/DDBJ databases">
        <title>Sequencing the genomes of 1000 actinobacteria strains.</title>
        <authorList>
            <person name="Klenk H.-P."/>
        </authorList>
    </citation>
    <scope>NUCLEOTIDE SEQUENCE [LARGE SCALE GENOMIC DNA]</scope>
    <source>
        <strain evidence="2 3">DSM 45928</strain>
    </source>
</reference>
<evidence type="ECO:0000259" key="1">
    <source>
        <dbReference type="Pfam" id="PF05368"/>
    </source>
</evidence>
<gene>
    <name evidence="2" type="ORF">FB566_4081</name>
</gene>
<dbReference type="Proteomes" id="UP000317043">
    <property type="component" value="Unassembled WGS sequence"/>
</dbReference>
<keyword evidence="3" id="KW-1185">Reference proteome</keyword>
<comment type="caution">
    <text evidence="2">The sequence shown here is derived from an EMBL/GenBank/DDBJ whole genome shotgun (WGS) entry which is preliminary data.</text>
</comment>
<protein>
    <submittedName>
        <fullName evidence="2">Uncharacterized protein YbjT (DUF2867 family)</fullName>
    </submittedName>
</protein>
<dbReference type="InParanoid" id="A0A543B0Y3"/>
<dbReference type="AlphaFoldDB" id="A0A543B0Y3"/>
<dbReference type="RefSeq" id="WP_142043007.1">
    <property type="nucleotide sequence ID" value="NZ_JBHTGS010000003.1"/>
</dbReference>
<dbReference type="EMBL" id="VFOW01000001">
    <property type="protein sequence ID" value="TQL78493.1"/>
    <property type="molecule type" value="Genomic_DNA"/>
</dbReference>
<dbReference type="InterPro" id="IPR051604">
    <property type="entry name" value="Ergot_Alk_Oxidoreductase"/>
</dbReference>
<accession>A0A543B0Y3</accession>
<dbReference type="SUPFAM" id="SSF51735">
    <property type="entry name" value="NAD(P)-binding Rossmann-fold domains"/>
    <property type="match status" value="1"/>
</dbReference>
<dbReference type="PANTHER" id="PTHR43162">
    <property type="match status" value="1"/>
</dbReference>
<proteinExistence type="predicted"/>
<dbReference type="InterPro" id="IPR036291">
    <property type="entry name" value="NAD(P)-bd_dom_sf"/>
</dbReference>
<dbReference type="InterPro" id="IPR008030">
    <property type="entry name" value="NmrA-like"/>
</dbReference>